<dbReference type="OMA" id="DDGHTIK"/>
<dbReference type="GeneID" id="25793275"/>
<dbReference type="STRING" id="413071.G9MEB7"/>
<dbReference type="OrthoDB" id="10004862at2759"/>
<evidence type="ECO:0008006" key="4">
    <source>
        <dbReference type="Google" id="ProtNLM"/>
    </source>
</evidence>
<dbReference type="AlphaFoldDB" id="G9MEB7"/>
<dbReference type="InParanoid" id="G9MEB7"/>
<sequence>MATPWQIRVPVTDTGLLKWAQTDEAAAKVSELLQKDLESHHVFFNAEGFHNHIVHLLLSLYATGASASVLEQAYEENHSYQIKAMNTRPDVVEELKSGWSADCPYLGKGKHYPDFLKFFQDEIEEKGWEKVLLEYVFKGDERSETIFGRLFAGFLHPLIQLMYGIEWRQPAIIAEGLAQAAVHENRVGVFLTKVEQAAHSQPQSASKTPLPKLFESVGQFSEKLATSARYGDANKVYDGVFVRAPDEALEFLKQVRVREDELDERLAEMAHSCAYVATTAAFHPPNVPKLDFFLIHHLNSSPFFVTLLSFPWLPPSQKARMLEWKIRLDLVQYIARGCPPLRLDALKSFTPQNDSETPVTKPEDLLPRFHDILDDGHTIKVVRALFIAKELSRKFADRPWIRIVDDETWLKMHQVLLQSTEGPQEPSMWVRSAGFDDAWQNVPKAADGKL</sequence>
<dbReference type="Proteomes" id="UP000007115">
    <property type="component" value="Unassembled WGS sequence"/>
</dbReference>
<dbReference type="eggNOG" id="ENOG502S69W">
    <property type="taxonomic scope" value="Eukaryota"/>
</dbReference>
<comment type="caution">
    <text evidence="2">The sequence shown here is derived from an EMBL/GenBank/DDBJ whole genome shotgun (WGS) entry which is preliminary data.</text>
</comment>
<dbReference type="Pfam" id="PF14027">
    <property type="entry name" value="Questin_oxidase"/>
    <property type="match status" value="1"/>
</dbReference>
<evidence type="ECO:0000313" key="2">
    <source>
        <dbReference type="EMBL" id="EHK27409.1"/>
    </source>
</evidence>
<dbReference type="RefSeq" id="XP_013961611.1">
    <property type="nucleotide sequence ID" value="XM_014106136.1"/>
</dbReference>
<keyword evidence="3" id="KW-1185">Reference proteome</keyword>
<organism evidence="2 3">
    <name type="scientific">Hypocrea virens (strain Gv29-8 / FGSC 10586)</name>
    <name type="common">Gliocladium virens</name>
    <name type="synonym">Trichoderma virens</name>
    <dbReference type="NCBI Taxonomy" id="413071"/>
    <lineage>
        <taxon>Eukaryota</taxon>
        <taxon>Fungi</taxon>
        <taxon>Dikarya</taxon>
        <taxon>Ascomycota</taxon>
        <taxon>Pezizomycotina</taxon>
        <taxon>Sordariomycetes</taxon>
        <taxon>Hypocreomycetidae</taxon>
        <taxon>Hypocreales</taxon>
        <taxon>Hypocreaceae</taxon>
        <taxon>Trichoderma</taxon>
    </lineage>
</organism>
<evidence type="ECO:0000313" key="3">
    <source>
        <dbReference type="Proteomes" id="UP000007115"/>
    </source>
</evidence>
<proteinExistence type="predicted"/>
<evidence type="ECO:0000256" key="1">
    <source>
        <dbReference type="ARBA" id="ARBA00023002"/>
    </source>
</evidence>
<dbReference type="PANTHER" id="PTHR35870">
    <property type="entry name" value="PROTEIN, PUTATIVE (AFU_ORTHOLOGUE AFUA_5G03330)-RELATED"/>
    <property type="match status" value="1"/>
</dbReference>
<name>G9MEB7_HYPVG</name>
<dbReference type="GO" id="GO:0016491">
    <property type="term" value="F:oxidoreductase activity"/>
    <property type="evidence" value="ECO:0007669"/>
    <property type="project" value="UniProtKB-KW"/>
</dbReference>
<dbReference type="VEuPathDB" id="FungiDB:TRIVIDRAFT_33997"/>
<accession>G9MEB7</accession>
<dbReference type="EMBL" id="ABDF02000001">
    <property type="protein sequence ID" value="EHK27409.1"/>
    <property type="molecule type" value="Genomic_DNA"/>
</dbReference>
<reference evidence="2 3" key="1">
    <citation type="journal article" date="2011" name="Genome Biol.">
        <title>Comparative genome sequence analysis underscores mycoparasitism as the ancestral life style of Trichoderma.</title>
        <authorList>
            <person name="Kubicek C.P."/>
            <person name="Herrera-Estrella A."/>
            <person name="Seidl-Seiboth V."/>
            <person name="Martinez D.A."/>
            <person name="Druzhinina I.S."/>
            <person name="Thon M."/>
            <person name="Zeilinger S."/>
            <person name="Casas-Flores S."/>
            <person name="Horwitz B.A."/>
            <person name="Mukherjee P.K."/>
            <person name="Mukherjee M."/>
            <person name="Kredics L."/>
            <person name="Alcaraz L.D."/>
            <person name="Aerts A."/>
            <person name="Antal Z."/>
            <person name="Atanasova L."/>
            <person name="Cervantes-Badillo M.G."/>
            <person name="Challacombe J."/>
            <person name="Chertkov O."/>
            <person name="McCluskey K."/>
            <person name="Coulpier F."/>
            <person name="Deshpande N."/>
            <person name="von Doehren H."/>
            <person name="Ebbole D.J."/>
            <person name="Esquivel-Naranjo E.U."/>
            <person name="Fekete E."/>
            <person name="Flipphi M."/>
            <person name="Glaser F."/>
            <person name="Gomez-Rodriguez E.Y."/>
            <person name="Gruber S."/>
            <person name="Han C."/>
            <person name="Henrissat B."/>
            <person name="Hermosa R."/>
            <person name="Hernandez-Onate M."/>
            <person name="Karaffa L."/>
            <person name="Kosti I."/>
            <person name="Le Crom S."/>
            <person name="Lindquist E."/>
            <person name="Lucas S."/>
            <person name="Luebeck M."/>
            <person name="Luebeck P.S."/>
            <person name="Margeot A."/>
            <person name="Metz B."/>
            <person name="Misra M."/>
            <person name="Nevalainen H."/>
            <person name="Omann M."/>
            <person name="Packer N."/>
            <person name="Perrone G."/>
            <person name="Uresti-Rivera E.E."/>
            <person name="Salamov A."/>
            <person name="Schmoll M."/>
            <person name="Seiboth B."/>
            <person name="Shapiro H."/>
            <person name="Sukno S."/>
            <person name="Tamayo-Ramos J.A."/>
            <person name="Tisch D."/>
            <person name="Wiest A."/>
            <person name="Wilkinson H.H."/>
            <person name="Zhang M."/>
            <person name="Coutinho P.M."/>
            <person name="Kenerley C.M."/>
            <person name="Monte E."/>
            <person name="Baker S.E."/>
            <person name="Grigoriev I.V."/>
        </authorList>
    </citation>
    <scope>NUCLEOTIDE SEQUENCE [LARGE SCALE GENOMIC DNA]</scope>
    <source>
        <strain evidence="3">Gv29-8 / FGSC 10586</strain>
    </source>
</reference>
<keyword evidence="1" id="KW-0560">Oxidoreductase</keyword>
<dbReference type="PANTHER" id="PTHR35870:SF1">
    <property type="entry name" value="PROTEIN, PUTATIVE (AFU_ORTHOLOGUE AFUA_5G03330)-RELATED"/>
    <property type="match status" value="1"/>
</dbReference>
<protein>
    <recommendedName>
        <fullName evidence="4">HypA-like protein</fullName>
    </recommendedName>
</protein>
<dbReference type="InterPro" id="IPR025337">
    <property type="entry name" value="Questin_oxidase-like"/>
</dbReference>
<dbReference type="HOGENOM" id="CLU_019145_2_1_1"/>
<gene>
    <name evidence="2" type="ORF">TRIVIDRAFT_33997</name>
</gene>